<gene>
    <name evidence="3" type="ORF">G7068_11015</name>
</gene>
<evidence type="ECO:0008006" key="5">
    <source>
        <dbReference type="Google" id="ProtNLM"/>
    </source>
</evidence>
<evidence type="ECO:0000313" key="4">
    <source>
        <dbReference type="Proteomes" id="UP000502677"/>
    </source>
</evidence>
<proteinExistence type="predicted"/>
<dbReference type="KEGG" id="lvi:G7068_11015"/>
<feature type="domain" description="Rhamnogalacturonase A/B/Epimerase-like pectate lyase" evidence="1">
    <location>
        <begin position="12"/>
        <end position="91"/>
    </location>
</feature>
<evidence type="ECO:0000259" key="2">
    <source>
        <dbReference type="Pfam" id="PF13229"/>
    </source>
</evidence>
<dbReference type="InterPro" id="IPR012334">
    <property type="entry name" value="Pectin_lyas_fold"/>
</dbReference>
<dbReference type="InterPro" id="IPR039448">
    <property type="entry name" value="Beta_helix"/>
</dbReference>
<dbReference type="RefSeq" id="WP_166292011.1">
    <property type="nucleotide sequence ID" value="NZ_CP049863.1"/>
</dbReference>
<dbReference type="SMART" id="SM00710">
    <property type="entry name" value="PbH1"/>
    <property type="match status" value="8"/>
</dbReference>
<dbReference type="InterPro" id="IPR011050">
    <property type="entry name" value="Pectin_lyase_fold/virulence"/>
</dbReference>
<dbReference type="SUPFAM" id="SSF51126">
    <property type="entry name" value="Pectin lyase-like"/>
    <property type="match status" value="2"/>
</dbReference>
<dbReference type="AlphaFoldDB" id="A0A6G7XGS0"/>
<evidence type="ECO:0000313" key="3">
    <source>
        <dbReference type="EMBL" id="QIK63666.1"/>
    </source>
</evidence>
<dbReference type="Gene3D" id="2.160.20.10">
    <property type="entry name" value="Single-stranded right-handed beta-helix, Pectin lyase-like"/>
    <property type="match status" value="2"/>
</dbReference>
<accession>A0A6G7XGS0</accession>
<dbReference type="InterPro" id="IPR006626">
    <property type="entry name" value="PbH1"/>
</dbReference>
<name>A0A6G7XGS0_9MICO</name>
<dbReference type="InterPro" id="IPR024535">
    <property type="entry name" value="RHGA/B-epi-like_pectate_lyase"/>
</dbReference>
<protein>
    <recommendedName>
        <fullName evidence="5">Pectate lyase superfamily protein</fullName>
    </recommendedName>
</protein>
<reference evidence="3 4" key="1">
    <citation type="submission" date="2020-03" db="EMBL/GenBank/DDBJ databases">
        <title>Leucobacter sp. nov., isolated from beetles.</title>
        <authorList>
            <person name="Hyun D.-W."/>
            <person name="Bae J.-W."/>
        </authorList>
    </citation>
    <scope>NUCLEOTIDE SEQUENCE [LARGE SCALE GENOMIC DNA]</scope>
    <source>
        <strain evidence="3 4">HDW9C</strain>
    </source>
</reference>
<feature type="domain" description="Right handed beta helix" evidence="2">
    <location>
        <begin position="350"/>
        <end position="494"/>
    </location>
</feature>
<dbReference type="Pfam" id="PF12708">
    <property type="entry name" value="Pect-lyase_RHGA_epim"/>
    <property type="match status" value="1"/>
</dbReference>
<organism evidence="3 4">
    <name type="scientific">Leucobacter viscericola</name>
    <dbReference type="NCBI Taxonomy" id="2714935"/>
    <lineage>
        <taxon>Bacteria</taxon>
        <taxon>Bacillati</taxon>
        <taxon>Actinomycetota</taxon>
        <taxon>Actinomycetes</taxon>
        <taxon>Micrococcales</taxon>
        <taxon>Microbacteriaceae</taxon>
        <taxon>Leucobacter</taxon>
    </lineage>
</organism>
<dbReference type="Proteomes" id="UP000502677">
    <property type="component" value="Chromosome"/>
</dbReference>
<evidence type="ECO:0000259" key="1">
    <source>
        <dbReference type="Pfam" id="PF12708"/>
    </source>
</evidence>
<keyword evidence="4" id="KW-1185">Reference proteome</keyword>
<sequence length="536" mass="56419">MENTLHSATPEDYGALGDGVTDDTAAIQGAVDAVSPGGTVNFRGSATYNIAAAVILKSGVAIEGNGATVTKTASATGAVTFANEMYSKGYGGGGRDITIRNLRTVGDYAVTGAGRDQVMSFMHVRGLRIENCVFEQGMVNGHYLDLLGCDDVRITNSTFRGMNPLPGREIIEAIQTDSATYSGAGHGYFGLDFFDGLPTRNVRVTGCTFTTLEVGGIEYPLPNPLGMHSGALVGDDGWYQDIWFENNLVRGWTKDVAGNPWQGWLHMAGFRNVVIRGNTFAYAGPTQAVGRGSVIASRPLTEVIPLGQAAAASPVKEILTKPRAAMNWKISDNIFTGFNANYSDGSSSLIYMNAPGNDRISITGNVSESVKCGFCRVDNDQNLVISANTVEGSGTNHTIDVRSASAVIQGNSIRAASSFGIHLYGGQHHLVEGNRIQGGYTSIRAIGVGNGILANNYLRDYSGAGIDLGANSDPATTFDVTVSGNRIASSKAGVVASIKIGTKSTRTFRFGNRYWDGGPILDSGNGTRATSALDTN</sequence>
<dbReference type="Pfam" id="PF13229">
    <property type="entry name" value="Beta_helix"/>
    <property type="match status" value="1"/>
</dbReference>
<dbReference type="EMBL" id="CP049863">
    <property type="protein sequence ID" value="QIK63666.1"/>
    <property type="molecule type" value="Genomic_DNA"/>
</dbReference>